<dbReference type="AlphaFoldDB" id="A0AAV3YC94"/>
<evidence type="ECO:0000313" key="2">
    <source>
        <dbReference type="Proteomes" id="UP000735302"/>
    </source>
</evidence>
<keyword evidence="2" id="KW-1185">Reference proteome</keyword>
<gene>
    <name evidence="1" type="ORF">PoB_001145600</name>
</gene>
<name>A0AAV3YC94_9GAST</name>
<protein>
    <submittedName>
        <fullName evidence="1">Uncharacterized protein</fullName>
    </submittedName>
</protein>
<evidence type="ECO:0000313" key="1">
    <source>
        <dbReference type="EMBL" id="GFN84950.1"/>
    </source>
</evidence>
<reference evidence="1 2" key="1">
    <citation type="journal article" date="2021" name="Elife">
        <title>Chloroplast acquisition without the gene transfer in kleptoplastic sea slugs, Plakobranchus ocellatus.</title>
        <authorList>
            <person name="Maeda T."/>
            <person name="Takahashi S."/>
            <person name="Yoshida T."/>
            <person name="Shimamura S."/>
            <person name="Takaki Y."/>
            <person name="Nagai Y."/>
            <person name="Toyoda A."/>
            <person name="Suzuki Y."/>
            <person name="Arimoto A."/>
            <person name="Ishii H."/>
            <person name="Satoh N."/>
            <person name="Nishiyama T."/>
            <person name="Hasebe M."/>
            <person name="Maruyama T."/>
            <person name="Minagawa J."/>
            <person name="Obokata J."/>
            <person name="Shigenobu S."/>
        </authorList>
    </citation>
    <scope>NUCLEOTIDE SEQUENCE [LARGE SCALE GENOMIC DNA]</scope>
</reference>
<comment type="caution">
    <text evidence="1">The sequence shown here is derived from an EMBL/GenBank/DDBJ whole genome shotgun (WGS) entry which is preliminary data.</text>
</comment>
<organism evidence="1 2">
    <name type="scientific">Plakobranchus ocellatus</name>
    <dbReference type="NCBI Taxonomy" id="259542"/>
    <lineage>
        <taxon>Eukaryota</taxon>
        <taxon>Metazoa</taxon>
        <taxon>Spiralia</taxon>
        <taxon>Lophotrochozoa</taxon>
        <taxon>Mollusca</taxon>
        <taxon>Gastropoda</taxon>
        <taxon>Heterobranchia</taxon>
        <taxon>Euthyneura</taxon>
        <taxon>Panpulmonata</taxon>
        <taxon>Sacoglossa</taxon>
        <taxon>Placobranchoidea</taxon>
        <taxon>Plakobranchidae</taxon>
        <taxon>Plakobranchus</taxon>
    </lineage>
</organism>
<dbReference type="EMBL" id="BLXT01001350">
    <property type="protein sequence ID" value="GFN84950.1"/>
    <property type="molecule type" value="Genomic_DNA"/>
</dbReference>
<accession>A0AAV3YC94</accession>
<sequence length="201" mass="23029">MSNVYHLRIGNATSKLINPAYIVPRKTVINHEDVVVHSYHGYPNRYKIADTLEENTVDSCSTCQVDLSLMRPDHRGAINVLKCFKMKNKTVGVYHANSVYIDFRCDFYGDHYLLVVITEAALSRANECRTLKRSWNKASYCFIQKKRPTAIFYNLPEGVKHDTLNPSLRTSLTVGKLSNDKNVDRVTFLIQETLRNPSDRS</sequence>
<dbReference type="Proteomes" id="UP000735302">
    <property type="component" value="Unassembled WGS sequence"/>
</dbReference>
<proteinExistence type="predicted"/>